<organism evidence="11 12">
    <name type="scientific">Striga hermonthica</name>
    <name type="common">Purple witchweed</name>
    <name type="synonym">Buchnera hermonthica</name>
    <dbReference type="NCBI Taxonomy" id="68872"/>
    <lineage>
        <taxon>Eukaryota</taxon>
        <taxon>Viridiplantae</taxon>
        <taxon>Streptophyta</taxon>
        <taxon>Embryophyta</taxon>
        <taxon>Tracheophyta</taxon>
        <taxon>Spermatophyta</taxon>
        <taxon>Magnoliopsida</taxon>
        <taxon>eudicotyledons</taxon>
        <taxon>Gunneridae</taxon>
        <taxon>Pentapetalae</taxon>
        <taxon>asterids</taxon>
        <taxon>lamiids</taxon>
        <taxon>Lamiales</taxon>
        <taxon>Orobanchaceae</taxon>
        <taxon>Buchnereae</taxon>
        <taxon>Striga</taxon>
    </lineage>
</organism>
<evidence type="ECO:0000256" key="9">
    <source>
        <dbReference type="RuleBase" id="RU369115"/>
    </source>
</evidence>
<keyword evidence="7 9" id="KW-0472">Membrane</keyword>
<dbReference type="OrthoDB" id="73465at2759"/>
<sequence length="194" mass="20926">MIFTKPLTEQHGTGLLLIAMGIILKMLPDSKPTNRPVALNSRPGIEISSSSHNQDERFELGNEEDEEKKPLVVNVFAKYPHILVDEKLMTPPDETDKPWKSGIVTFGAFMAFGCAPILAFIILIPFTNDDKVKFVGACVLSALALVLLGVLKAKIAGQNYAFSMGITLLNGAIAGGAAYGIGWTLRNVAGLEEQ</sequence>
<evidence type="ECO:0000313" key="11">
    <source>
        <dbReference type="EMBL" id="CAA0820798.1"/>
    </source>
</evidence>
<evidence type="ECO:0000256" key="3">
    <source>
        <dbReference type="ARBA" id="ARBA00022496"/>
    </source>
</evidence>
<keyword evidence="6 9" id="KW-1133">Transmembrane helix</keyword>
<comment type="caution">
    <text evidence="9">Lacks conserved residue(s) required for the propagation of feature annotation.</text>
</comment>
<evidence type="ECO:0000256" key="10">
    <source>
        <dbReference type="SAM" id="MobiDB-lite"/>
    </source>
</evidence>
<keyword evidence="3" id="KW-0408">Iron</keyword>
<accession>A0A9N7N1K3</accession>
<comment type="catalytic activity">
    <reaction evidence="8">
        <text>Fe(2+)(in) = Fe(2+)(out)</text>
        <dbReference type="Rhea" id="RHEA:28486"/>
        <dbReference type="ChEBI" id="CHEBI:29033"/>
    </reaction>
    <physiologicalReaction direction="left-to-right" evidence="8">
        <dbReference type="Rhea" id="RHEA:28487"/>
    </physiologicalReaction>
</comment>
<keyword evidence="5 9" id="KW-0812">Transmembrane</keyword>
<dbReference type="Proteomes" id="UP001153555">
    <property type="component" value="Unassembled WGS sequence"/>
</dbReference>
<evidence type="ECO:0000256" key="4">
    <source>
        <dbReference type="ARBA" id="ARBA00022554"/>
    </source>
</evidence>
<feature type="transmembrane region" description="Helical" evidence="9">
    <location>
        <begin position="160"/>
        <end position="181"/>
    </location>
</feature>
<dbReference type="GO" id="GO:0005384">
    <property type="term" value="F:manganese ion transmembrane transporter activity"/>
    <property type="evidence" value="ECO:0007669"/>
    <property type="project" value="InterPro"/>
</dbReference>
<gene>
    <name evidence="11" type="ORF">SHERM_18800</name>
</gene>
<evidence type="ECO:0000256" key="1">
    <source>
        <dbReference type="ARBA" id="ARBA00004128"/>
    </source>
</evidence>
<dbReference type="PANTHER" id="PTHR31851">
    <property type="entry name" value="FE(2+)/MN(2+) TRANSPORTER PCL1"/>
    <property type="match status" value="1"/>
</dbReference>
<reference evidence="11" key="1">
    <citation type="submission" date="2019-12" db="EMBL/GenBank/DDBJ databases">
        <authorList>
            <person name="Scholes J."/>
        </authorList>
    </citation>
    <scope>NUCLEOTIDE SEQUENCE</scope>
</reference>
<evidence type="ECO:0000256" key="7">
    <source>
        <dbReference type="ARBA" id="ARBA00023136"/>
    </source>
</evidence>
<dbReference type="EMBL" id="CACSLK010020742">
    <property type="protein sequence ID" value="CAA0820798.1"/>
    <property type="molecule type" value="Genomic_DNA"/>
</dbReference>
<evidence type="ECO:0000256" key="2">
    <source>
        <dbReference type="ARBA" id="ARBA00007049"/>
    </source>
</evidence>
<comment type="caution">
    <text evidence="11">The sequence shown here is derived from an EMBL/GenBank/DDBJ whole genome shotgun (WGS) entry which is preliminary data.</text>
</comment>
<feature type="transmembrane region" description="Helical" evidence="9">
    <location>
        <begin position="132"/>
        <end position="151"/>
    </location>
</feature>
<dbReference type="Pfam" id="PF01988">
    <property type="entry name" value="VIT1"/>
    <property type="match status" value="1"/>
</dbReference>
<keyword evidence="12" id="KW-1185">Reference proteome</keyword>
<keyword evidence="9" id="KW-0406">Ion transport</keyword>
<keyword evidence="4 9" id="KW-0926">Vacuole</keyword>
<feature type="transmembrane region" description="Helical" evidence="9">
    <location>
        <begin position="103"/>
        <end position="126"/>
    </location>
</feature>
<keyword evidence="3" id="KW-0410">Iron transport</keyword>
<proteinExistence type="inferred from homology"/>
<comment type="similarity">
    <text evidence="2 9">Belongs to the CCC1 family.</text>
</comment>
<dbReference type="InterPro" id="IPR008217">
    <property type="entry name" value="Ccc1_fam"/>
</dbReference>
<evidence type="ECO:0000256" key="5">
    <source>
        <dbReference type="ARBA" id="ARBA00022692"/>
    </source>
</evidence>
<dbReference type="GO" id="GO:0005381">
    <property type="term" value="F:iron ion transmembrane transporter activity"/>
    <property type="evidence" value="ECO:0007669"/>
    <property type="project" value="UniProtKB-UniRule"/>
</dbReference>
<evidence type="ECO:0000313" key="12">
    <source>
        <dbReference type="Proteomes" id="UP001153555"/>
    </source>
</evidence>
<dbReference type="AlphaFoldDB" id="A0A9N7N1K3"/>
<comment type="subcellular location">
    <subcellularLocation>
        <location evidence="1 9">Vacuole membrane</location>
        <topology evidence="1 9">Multi-pass membrane protein</topology>
    </subcellularLocation>
</comment>
<keyword evidence="9" id="KW-0813">Transport</keyword>
<dbReference type="GO" id="GO:0030026">
    <property type="term" value="P:intracellular manganese ion homeostasis"/>
    <property type="evidence" value="ECO:0007669"/>
    <property type="project" value="InterPro"/>
</dbReference>
<evidence type="ECO:0000256" key="8">
    <source>
        <dbReference type="ARBA" id="ARBA00044464"/>
    </source>
</evidence>
<evidence type="ECO:0000256" key="6">
    <source>
        <dbReference type="ARBA" id="ARBA00022989"/>
    </source>
</evidence>
<name>A0A9N7N1K3_STRHE</name>
<dbReference type="GO" id="GO:0140315">
    <property type="term" value="F:iron ion sequestering activity"/>
    <property type="evidence" value="ECO:0007669"/>
    <property type="project" value="UniProtKB-UniRule"/>
</dbReference>
<feature type="region of interest" description="Disordered" evidence="10">
    <location>
        <begin position="39"/>
        <end position="65"/>
    </location>
</feature>
<protein>
    <recommendedName>
        <fullName evidence="9">Vacuolar iron transporter</fullName>
    </recommendedName>
</protein>
<comment type="function">
    <text evidence="9">Vacuolar Fe(2+) uptake transporter.</text>
</comment>
<dbReference type="GO" id="GO:0005774">
    <property type="term" value="C:vacuolar membrane"/>
    <property type="evidence" value="ECO:0007669"/>
    <property type="project" value="UniProtKB-SubCell"/>
</dbReference>